<organism evidence="1 2">
    <name type="scientific">Botryobasidium botryosum (strain FD-172 SS1)</name>
    <dbReference type="NCBI Taxonomy" id="930990"/>
    <lineage>
        <taxon>Eukaryota</taxon>
        <taxon>Fungi</taxon>
        <taxon>Dikarya</taxon>
        <taxon>Basidiomycota</taxon>
        <taxon>Agaricomycotina</taxon>
        <taxon>Agaricomycetes</taxon>
        <taxon>Cantharellales</taxon>
        <taxon>Botryobasidiaceae</taxon>
        <taxon>Botryobasidium</taxon>
    </lineage>
</organism>
<dbReference type="AlphaFoldDB" id="A0A067LUZ4"/>
<accession>A0A067LUZ4</accession>
<keyword evidence="2" id="KW-1185">Reference proteome</keyword>
<evidence type="ECO:0000313" key="1">
    <source>
        <dbReference type="EMBL" id="KDQ06080.1"/>
    </source>
</evidence>
<gene>
    <name evidence="1" type="ORF">BOTBODRAFT_39826</name>
</gene>
<dbReference type="HOGENOM" id="CLU_1643423_0_0_1"/>
<protein>
    <submittedName>
        <fullName evidence="1">Uncharacterized protein</fullName>
    </submittedName>
</protein>
<name>A0A067LUZ4_BOTB1</name>
<evidence type="ECO:0000313" key="2">
    <source>
        <dbReference type="Proteomes" id="UP000027195"/>
    </source>
</evidence>
<reference evidence="2" key="1">
    <citation type="journal article" date="2014" name="Proc. Natl. Acad. Sci. U.S.A.">
        <title>Extensive sampling of basidiomycete genomes demonstrates inadequacy of the white-rot/brown-rot paradigm for wood decay fungi.</title>
        <authorList>
            <person name="Riley R."/>
            <person name="Salamov A.A."/>
            <person name="Brown D.W."/>
            <person name="Nagy L.G."/>
            <person name="Floudas D."/>
            <person name="Held B.W."/>
            <person name="Levasseur A."/>
            <person name="Lombard V."/>
            <person name="Morin E."/>
            <person name="Otillar R."/>
            <person name="Lindquist E.A."/>
            <person name="Sun H."/>
            <person name="LaButti K.M."/>
            <person name="Schmutz J."/>
            <person name="Jabbour D."/>
            <person name="Luo H."/>
            <person name="Baker S.E."/>
            <person name="Pisabarro A.G."/>
            <person name="Walton J.D."/>
            <person name="Blanchette R.A."/>
            <person name="Henrissat B."/>
            <person name="Martin F."/>
            <person name="Cullen D."/>
            <person name="Hibbett D.S."/>
            <person name="Grigoriev I.V."/>
        </authorList>
    </citation>
    <scope>NUCLEOTIDE SEQUENCE [LARGE SCALE GENOMIC DNA]</scope>
    <source>
        <strain evidence="2">FD-172 SS1</strain>
    </source>
</reference>
<sequence length="161" mass="18162">MAETLFTFARQRQACASLLLHTGVRHGLGGWDSTKSDLCVTDLGDECGKRHRMVECSKGEPCHLSLSVGLWEERRMRTVLTSRSPLSTSRRVPPRLMGKRYERGDWRVKRSHVEASSEPRLQNCGRNAPAETRPAIRNIGWGLREGGEDWETAIKGPGHKR</sequence>
<dbReference type="EMBL" id="KL198157">
    <property type="protein sequence ID" value="KDQ06080.1"/>
    <property type="molecule type" value="Genomic_DNA"/>
</dbReference>
<dbReference type="InParanoid" id="A0A067LUZ4"/>
<proteinExistence type="predicted"/>
<dbReference type="Proteomes" id="UP000027195">
    <property type="component" value="Unassembled WGS sequence"/>
</dbReference>